<dbReference type="EnsemblProtists" id="EOD21361">
    <property type="protein sequence ID" value="EOD21361"/>
    <property type="gene ID" value="EMIHUDRAFT_123835"/>
</dbReference>
<dbReference type="InterPro" id="IPR000594">
    <property type="entry name" value="ThiF_NAD_FAD-bd"/>
</dbReference>
<feature type="region of interest" description="Disordered" evidence="1">
    <location>
        <begin position="231"/>
        <end position="250"/>
    </location>
</feature>
<evidence type="ECO:0000256" key="1">
    <source>
        <dbReference type="SAM" id="MobiDB-lite"/>
    </source>
</evidence>
<evidence type="ECO:0000259" key="2">
    <source>
        <dbReference type="Pfam" id="PF00899"/>
    </source>
</evidence>
<dbReference type="Proteomes" id="UP000013827">
    <property type="component" value="Unassembled WGS sequence"/>
</dbReference>
<dbReference type="PANTHER" id="PTHR10953">
    <property type="entry name" value="UBIQUITIN-ACTIVATING ENZYME E1"/>
    <property type="match status" value="1"/>
</dbReference>
<dbReference type="Gene3D" id="3.40.50.720">
    <property type="entry name" value="NAD(P)-binding Rossmann-like Domain"/>
    <property type="match status" value="1"/>
</dbReference>
<protein>
    <recommendedName>
        <fullName evidence="2">THIF-type NAD/FAD binding fold domain-containing protein</fullName>
    </recommendedName>
</protein>
<dbReference type="HOGENOM" id="CLU_1113802_0_0_1"/>
<sequence>VISALDNVMVRDQRARQRDGVINALDNVMARDQRARQRDGVINALDNVMARDPRARQRDGVISALDNVAARLHVDRMCVLHRKPLLESGTAGTKANTQVVLPGLTASYGASTDPPDDDIPVCTAIEHCVQWARDLFEAQFVQAPRRVNAWAARPDALAAELGQRGAGAGGAGAGAGGAGAGAGAAAAASVRGHGAAGAASGEEGVEEEEGGAEERLASVYVMERLASVYEATAAPPPPSSGAAIASAGVS</sequence>
<dbReference type="InterPro" id="IPR035985">
    <property type="entry name" value="Ubiquitin-activating_enz"/>
</dbReference>
<dbReference type="Pfam" id="PF00899">
    <property type="entry name" value="ThiF"/>
    <property type="match status" value="1"/>
</dbReference>
<dbReference type="RefSeq" id="XP_005773790.1">
    <property type="nucleotide sequence ID" value="XM_005773733.1"/>
</dbReference>
<dbReference type="STRING" id="2903.R1EEB8"/>
<organism evidence="3 4">
    <name type="scientific">Emiliania huxleyi (strain CCMP1516)</name>
    <dbReference type="NCBI Taxonomy" id="280463"/>
    <lineage>
        <taxon>Eukaryota</taxon>
        <taxon>Haptista</taxon>
        <taxon>Haptophyta</taxon>
        <taxon>Prymnesiophyceae</taxon>
        <taxon>Isochrysidales</taxon>
        <taxon>Noelaerhabdaceae</taxon>
        <taxon>Emiliania</taxon>
    </lineage>
</organism>
<dbReference type="AlphaFoldDB" id="A0A0D3JCX6"/>
<evidence type="ECO:0000313" key="3">
    <source>
        <dbReference type="EnsemblProtists" id="EOD21361"/>
    </source>
</evidence>
<keyword evidence="4" id="KW-1185">Reference proteome</keyword>
<dbReference type="GeneID" id="17266908"/>
<dbReference type="InterPro" id="IPR045886">
    <property type="entry name" value="ThiF/MoeB/HesA"/>
</dbReference>
<dbReference type="PANTHER" id="PTHR10953:SF250">
    <property type="entry name" value="UBIQUITIN-LIKE MODIFIER-ACTIVATING ENZYME 1"/>
    <property type="match status" value="1"/>
</dbReference>
<dbReference type="GO" id="GO:0019781">
    <property type="term" value="F:NEDD8 activating enzyme activity"/>
    <property type="evidence" value="ECO:0007669"/>
    <property type="project" value="TreeGrafter"/>
</dbReference>
<reference evidence="4" key="1">
    <citation type="journal article" date="2013" name="Nature">
        <title>Pan genome of the phytoplankton Emiliania underpins its global distribution.</title>
        <authorList>
            <person name="Read B.A."/>
            <person name="Kegel J."/>
            <person name="Klute M.J."/>
            <person name="Kuo A."/>
            <person name="Lefebvre S.C."/>
            <person name="Maumus F."/>
            <person name="Mayer C."/>
            <person name="Miller J."/>
            <person name="Monier A."/>
            <person name="Salamov A."/>
            <person name="Young J."/>
            <person name="Aguilar M."/>
            <person name="Claverie J.M."/>
            <person name="Frickenhaus S."/>
            <person name="Gonzalez K."/>
            <person name="Herman E.K."/>
            <person name="Lin Y.C."/>
            <person name="Napier J."/>
            <person name="Ogata H."/>
            <person name="Sarno A.F."/>
            <person name="Shmutz J."/>
            <person name="Schroeder D."/>
            <person name="de Vargas C."/>
            <person name="Verret F."/>
            <person name="von Dassow P."/>
            <person name="Valentin K."/>
            <person name="Van de Peer Y."/>
            <person name="Wheeler G."/>
            <person name="Dacks J.B."/>
            <person name="Delwiche C.F."/>
            <person name="Dyhrman S.T."/>
            <person name="Glockner G."/>
            <person name="John U."/>
            <person name="Richards T."/>
            <person name="Worden A.Z."/>
            <person name="Zhang X."/>
            <person name="Grigoriev I.V."/>
            <person name="Allen A.E."/>
            <person name="Bidle K."/>
            <person name="Borodovsky M."/>
            <person name="Bowler C."/>
            <person name="Brownlee C."/>
            <person name="Cock J.M."/>
            <person name="Elias M."/>
            <person name="Gladyshev V.N."/>
            <person name="Groth M."/>
            <person name="Guda C."/>
            <person name="Hadaegh A."/>
            <person name="Iglesias-Rodriguez M.D."/>
            <person name="Jenkins J."/>
            <person name="Jones B.M."/>
            <person name="Lawson T."/>
            <person name="Leese F."/>
            <person name="Lindquist E."/>
            <person name="Lobanov A."/>
            <person name="Lomsadze A."/>
            <person name="Malik S.B."/>
            <person name="Marsh M.E."/>
            <person name="Mackinder L."/>
            <person name="Mock T."/>
            <person name="Mueller-Roeber B."/>
            <person name="Pagarete A."/>
            <person name="Parker M."/>
            <person name="Probert I."/>
            <person name="Quesneville H."/>
            <person name="Raines C."/>
            <person name="Rensing S.A."/>
            <person name="Riano-Pachon D.M."/>
            <person name="Richier S."/>
            <person name="Rokitta S."/>
            <person name="Shiraiwa Y."/>
            <person name="Soanes D.M."/>
            <person name="van der Giezen M."/>
            <person name="Wahlund T.M."/>
            <person name="Williams B."/>
            <person name="Wilson W."/>
            <person name="Wolfe G."/>
            <person name="Wurch L.L."/>
        </authorList>
    </citation>
    <scope>NUCLEOTIDE SEQUENCE</scope>
</reference>
<dbReference type="PaxDb" id="2903-EOD21361"/>
<feature type="domain" description="THIF-type NAD/FAD binding fold" evidence="2">
    <location>
        <begin position="56"/>
        <end position="125"/>
    </location>
</feature>
<evidence type="ECO:0000313" key="4">
    <source>
        <dbReference type="Proteomes" id="UP000013827"/>
    </source>
</evidence>
<dbReference type="KEGG" id="ehx:EMIHUDRAFT_123835"/>
<proteinExistence type="predicted"/>
<reference evidence="3" key="2">
    <citation type="submission" date="2024-10" db="UniProtKB">
        <authorList>
            <consortium name="EnsemblProtists"/>
        </authorList>
    </citation>
    <scope>IDENTIFICATION</scope>
</reference>
<dbReference type="GO" id="GO:0005737">
    <property type="term" value="C:cytoplasm"/>
    <property type="evidence" value="ECO:0007669"/>
    <property type="project" value="TreeGrafter"/>
</dbReference>
<accession>A0A0D3JCX6</accession>
<dbReference type="eggNOG" id="KOG2012">
    <property type="taxonomic scope" value="Eukaryota"/>
</dbReference>
<dbReference type="GO" id="GO:0005634">
    <property type="term" value="C:nucleus"/>
    <property type="evidence" value="ECO:0007669"/>
    <property type="project" value="TreeGrafter"/>
</dbReference>
<name>A0A0D3JCX6_EMIH1</name>
<feature type="compositionally biased region" description="Low complexity" evidence="1">
    <location>
        <begin position="240"/>
        <end position="250"/>
    </location>
</feature>
<dbReference type="GO" id="GO:0045116">
    <property type="term" value="P:protein neddylation"/>
    <property type="evidence" value="ECO:0007669"/>
    <property type="project" value="TreeGrafter"/>
</dbReference>
<dbReference type="SUPFAM" id="SSF69572">
    <property type="entry name" value="Activating enzymes of the ubiquitin-like proteins"/>
    <property type="match status" value="1"/>
</dbReference>